<proteinExistence type="inferred from homology"/>
<comment type="catalytic activity">
    <reaction evidence="1">
        <text>2-hydroxychromene-2-carboxylate = (3E)-4-(2-hydroxyphenyl)-2-oxobut-3-enoate</text>
        <dbReference type="Rhea" id="RHEA:27401"/>
        <dbReference type="ChEBI" id="CHEBI:59350"/>
        <dbReference type="ChEBI" id="CHEBI:59353"/>
        <dbReference type="EC" id="5.99.1.4"/>
    </reaction>
</comment>
<dbReference type="RefSeq" id="WP_236256549.1">
    <property type="nucleotide sequence ID" value="NZ_BNEK01000003.1"/>
</dbReference>
<gene>
    <name evidence="3" type="ORF">TPA0910_18090</name>
</gene>
<dbReference type="Pfam" id="PF01323">
    <property type="entry name" value="DSBA"/>
    <property type="match status" value="1"/>
</dbReference>
<reference evidence="3" key="1">
    <citation type="submission" date="2024-05" db="EMBL/GenBank/DDBJ databases">
        <title>Whole genome shotgun sequence of Streptomyces hygroscopicus NBRC 113678.</title>
        <authorList>
            <person name="Komaki H."/>
            <person name="Tamura T."/>
        </authorList>
    </citation>
    <scope>NUCLEOTIDE SEQUENCE</scope>
    <source>
        <strain evidence="3">N11-34</strain>
    </source>
</reference>
<evidence type="ECO:0000259" key="2">
    <source>
        <dbReference type="Pfam" id="PF01323"/>
    </source>
</evidence>
<organism evidence="3 4">
    <name type="scientific">Streptomyces hygroscopicus</name>
    <dbReference type="NCBI Taxonomy" id="1912"/>
    <lineage>
        <taxon>Bacteria</taxon>
        <taxon>Bacillati</taxon>
        <taxon>Actinomycetota</taxon>
        <taxon>Actinomycetes</taxon>
        <taxon>Kitasatosporales</taxon>
        <taxon>Streptomycetaceae</taxon>
        <taxon>Streptomyces</taxon>
        <taxon>Streptomyces violaceusniger group</taxon>
    </lineage>
</organism>
<sequence length="244" mass="27046">MAVKPPRWYFSLRSPYSWLAYRELTENAPDVADAIEWRPYWEPDEVSERMLADAGIHLPYVAMSKEKHFYILQDVKRATVERGLSVVWPIDTAPNWDVSHLAYLVAEDAGRGRDFIDAVYRARWENGIDISERATMAAIGDELGLDPDALAGAVDDPEIRRRGIEALRAVDRDGVFGVPFFIHRHDKFWGLDRLAGFVASVRARTRTTATAAVAAATEQRETGRGVEPALLVPAGDAGHAGGCG</sequence>
<keyword evidence="4" id="KW-1185">Reference proteome</keyword>
<dbReference type="InterPro" id="IPR036249">
    <property type="entry name" value="Thioredoxin-like_sf"/>
</dbReference>
<name>A0ABQ3TVK7_STRHY</name>
<dbReference type="PIRSF" id="PIRSF006386">
    <property type="entry name" value="HCCAis_GSTk"/>
    <property type="match status" value="1"/>
</dbReference>
<dbReference type="SUPFAM" id="SSF52833">
    <property type="entry name" value="Thioredoxin-like"/>
    <property type="match status" value="1"/>
</dbReference>
<accession>A0ABQ3TVK7</accession>
<dbReference type="GO" id="GO:0016853">
    <property type="term" value="F:isomerase activity"/>
    <property type="evidence" value="ECO:0007669"/>
    <property type="project" value="UniProtKB-KW"/>
</dbReference>
<dbReference type="PANTHER" id="PTHR42943">
    <property type="entry name" value="GLUTATHIONE S-TRANSFERASE KAPPA"/>
    <property type="match status" value="1"/>
</dbReference>
<comment type="caution">
    <text evidence="3">The sequence shown here is derived from an EMBL/GenBank/DDBJ whole genome shotgun (WGS) entry which is preliminary data.</text>
</comment>
<dbReference type="InterPro" id="IPR014440">
    <property type="entry name" value="HCCAis_GSTk"/>
</dbReference>
<keyword evidence="1 3" id="KW-0413">Isomerase</keyword>
<dbReference type="EMBL" id="BNEK01000003">
    <property type="protein sequence ID" value="GHJ27376.1"/>
    <property type="molecule type" value="Genomic_DNA"/>
</dbReference>
<feature type="domain" description="DSBA-like thioredoxin" evidence="2">
    <location>
        <begin position="9"/>
        <end position="198"/>
    </location>
</feature>
<dbReference type="InterPro" id="IPR051924">
    <property type="entry name" value="GST_Kappa/NadH"/>
</dbReference>
<dbReference type="InterPro" id="IPR001853">
    <property type="entry name" value="DSBA-like_thioredoxin_dom"/>
</dbReference>
<dbReference type="EC" id="5.99.1.4" evidence="1"/>
<dbReference type="PANTHER" id="PTHR42943:SF2">
    <property type="entry name" value="GLUTATHIONE S-TRANSFERASE KAPPA 1"/>
    <property type="match status" value="1"/>
</dbReference>
<evidence type="ECO:0000256" key="1">
    <source>
        <dbReference type="PIRNR" id="PIRNR006386"/>
    </source>
</evidence>
<evidence type="ECO:0000313" key="3">
    <source>
        <dbReference type="EMBL" id="GHJ27376.1"/>
    </source>
</evidence>
<protein>
    <recommendedName>
        <fullName evidence="1">2-hydroxychromene-2-carboxylate isomerase</fullName>
        <ecNumber evidence="1">5.99.1.4</ecNumber>
    </recommendedName>
</protein>
<evidence type="ECO:0000313" key="4">
    <source>
        <dbReference type="Proteomes" id="UP001054854"/>
    </source>
</evidence>
<dbReference type="Gene3D" id="3.40.30.10">
    <property type="entry name" value="Glutaredoxin"/>
    <property type="match status" value="1"/>
</dbReference>
<dbReference type="Proteomes" id="UP001054854">
    <property type="component" value="Unassembled WGS sequence"/>
</dbReference>
<comment type="similarity">
    <text evidence="1">Belongs to the GST superfamily. NadH family.</text>
</comment>